<evidence type="ECO:0000313" key="2">
    <source>
        <dbReference type="Proteomes" id="UP001168972"/>
    </source>
</evidence>
<evidence type="ECO:0000313" key="1">
    <source>
        <dbReference type="EMBL" id="KAK0166651.1"/>
    </source>
</evidence>
<protein>
    <submittedName>
        <fullName evidence="1">Uncharacterized protein</fullName>
    </submittedName>
</protein>
<accession>A0AA39FC27</accession>
<dbReference type="AlphaFoldDB" id="A0AA39FC27"/>
<dbReference type="Proteomes" id="UP001168972">
    <property type="component" value="Unassembled WGS sequence"/>
</dbReference>
<proteinExistence type="predicted"/>
<gene>
    <name evidence="1" type="ORF">PV327_004143</name>
</gene>
<name>A0AA39FC27_MICHY</name>
<reference evidence="1" key="2">
    <citation type="submission" date="2023-03" db="EMBL/GenBank/DDBJ databases">
        <authorList>
            <person name="Inwood S.N."/>
            <person name="Skelly J.G."/>
            <person name="Guhlin J."/>
            <person name="Harrop T.W.R."/>
            <person name="Goldson S.G."/>
            <person name="Dearden P.K."/>
        </authorList>
    </citation>
    <scope>NUCLEOTIDE SEQUENCE</scope>
    <source>
        <strain evidence="1">Lincoln</strain>
        <tissue evidence="1">Whole body</tissue>
    </source>
</reference>
<comment type="caution">
    <text evidence="1">The sequence shown here is derived from an EMBL/GenBank/DDBJ whole genome shotgun (WGS) entry which is preliminary data.</text>
</comment>
<dbReference type="EMBL" id="JAQQBR010001832">
    <property type="protein sequence ID" value="KAK0166651.1"/>
    <property type="molecule type" value="Genomic_DNA"/>
</dbReference>
<sequence>MEKLDGERGGRRCVCAARTTLPRCNASIIVKNGVPTSMRKHCHAPPTSHIKQSANKAIKLLSTKNLHMTPRAILNKTYKEAAILIKPHSAKNLIASARAAIIPSLPIIMEDLIKIEARIPTELRLCIHGHLRSDENKIGVVFTNNKLLGAIGKHKTHGLYIDGTFDIRRLTTICSPKHAD</sequence>
<keyword evidence="2" id="KW-1185">Reference proteome</keyword>
<reference evidence="1" key="1">
    <citation type="journal article" date="2023" name="bioRxiv">
        <title>Scaffold-level genome assemblies of two parasitoid biocontrol wasps reveal the parthenogenesis mechanism and an associated novel virus.</title>
        <authorList>
            <person name="Inwood S."/>
            <person name="Skelly J."/>
            <person name="Guhlin J."/>
            <person name="Harrop T."/>
            <person name="Goldson S."/>
            <person name="Dearden P."/>
        </authorList>
    </citation>
    <scope>NUCLEOTIDE SEQUENCE</scope>
    <source>
        <strain evidence="1">Lincoln</strain>
        <tissue evidence="1">Whole body</tissue>
    </source>
</reference>
<organism evidence="1 2">
    <name type="scientific">Microctonus hyperodae</name>
    <name type="common">Parasitoid wasp</name>
    <dbReference type="NCBI Taxonomy" id="165561"/>
    <lineage>
        <taxon>Eukaryota</taxon>
        <taxon>Metazoa</taxon>
        <taxon>Ecdysozoa</taxon>
        <taxon>Arthropoda</taxon>
        <taxon>Hexapoda</taxon>
        <taxon>Insecta</taxon>
        <taxon>Pterygota</taxon>
        <taxon>Neoptera</taxon>
        <taxon>Endopterygota</taxon>
        <taxon>Hymenoptera</taxon>
        <taxon>Apocrita</taxon>
        <taxon>Ichneumonoidea</taxon>
        <taxon>Braconidae</taxon>
        <taxon>Euphorinae</taxon>
        <taxon>Microctonus</taxon>
    </lineage>
</organism>